<accession>A0A316J4I2</accession>
<evidence type="ECO:0000256" key="1">
    <source>
        <dbReference type="ARBA" id="ARBA00022692"/>
    </source>
</evidence>
<dbReference type="InterPro" id="IPR011701">
    <property type="entry name" value="MFS"/>
</dbReference>
<dbReference type="OrthoDB" id="9808182at2"/>
<sequence length="395" mass="43226">MKLPPVDGPLPANTSAAWGIPIFYAVAVLARTSVIVVIPTLAFRYLGEASLVSAIYFIASVGGLLTSTVLPAVLKAIGPWWLTIGAGLMGGVSGILFTVPGSVPLTLGLASYFLMVQLFETASNIYALNMIPRRSLARFEPRRIMLAGAAYGIGPLIGTFLLRHGPEWSPFAISAACAFLAPFVLVFLVDNVRTPMIMPIASTKQEFAIKQFLRQPRLRLAWVLAIGRAAWWQVFFVYTPILIVAAEYDPSYTGAIAGIASGLLLLSPIWGMFMRRIGLRRYLTVTYAVCGIATAIVGFVTEWSFTWAIIALMFAALVASGIDSAGNAPFLRSVKNRDRLRMVPIYNTYREISQIIPAAIFTIVLMFQSVSQVFLWVGLSLLILSFYCRNLPRRT</sequence>
<dbReference type="InterPro" id="IPR036259">
    <property type="entry name" value="MFS_trans_sf"/>
</dbReference>
<gene>
    <name evidence="5" type="ORF">DKP76_18495</name>
</gene>
<feature type="transmembrane region" description="Helical" evidence="4">
    <location>
        <begin position="21"/>
        <end position="42"/>
    </location>
</feature>
<feature type="transmembrane region" description="Helical" evidence="4">
    <location>
        <begin position="252"/>
        <end position="270"/>
    </location>
</feature>
<feature type="transmembrane region" description="Helical" evidence="4">
    <location>
        <begin position="168"/>
        <end position="189"/>
    </location>
</feature>
<name>A0A316J4I2_9HYPH</name>
<feature type="transmembrane region" description="Helical" evidence="4">
    <location>
        <begin position="54"/>
        <end position="74"/>
    </location>
</feature>
<feature type="transmembrane region" description="Helical" evidence="4">
    <location>
        <begin position="349"/>
        <end position="367"/>
    </location>
</feature>
<evidence type="ECO:0000256" key="2">
    <source>
        <dbReference type="ARBA" id="ARBA00022989"/>
    </source>
</evidence>
<dbReference type="RefSeq" id="WP_109708122.1">
    <property type="nucleotide sequence ID" value="NZ_QGDB01000019.1"/>
</dbReference>
<proteinExistence type="predicted"/>
<keyword evidence="1 4" id="KW-0812">Transmembrane</keyword>
<keyword evidence="2 4" id="KW-1133">Transmembrane helix</keyword>
<feature type="transmembrane region" description="Helical" evidence="4">
    <location>
        <begin position="373"/>
        <end position="391"/>
    </location>
</feature>
<feature type="transmembrane region" description="Helical" evidence="4">
    <location>
        <begin position="81"/>
        <end position="103"/>
    </location>
</feature>
<evidence type="ECO:0000256" key="3">
    <source>
        <dbReference type="ARBA" id="ARBA00023136"/>
    </source>
</evidence>
<feature type="transmembrane region" description="Helical" evidence="4">
    <location>
        <begin position="220"/>
        <end position="246"/>
    </location>
</feature>
<reference evidence="5 6" key="1">
    <citation type="submission" date="2018-05" db="EMBL/GenBank/DDBJ databases">
        <title>Comparative genomic sequence analysis between strain HN4 and CCM 8460T (Falsochrobactrum ovis) will provide more evidence to prove that HN4 is a new species of Falsochrobactrum.</title>
        <authorList>
            <person name="Lyu W."/>
            <person name="Sun L."/>
            <person name="Yao L."/>
        </authorList>
    </citation>
    <scope>NUCLEOTIDE SEQUENCE [LARGE SCALE GENOMIC DNA]</scope>
    <source>
        <strain evidence="5 6">HN4</strain>
    </source>
</reference>
<dbReference type="SUPFAM" id="SSF103473">
    <property type="entry name" value="MFS general substrate transporter"/>
    <property type="match status" value="1"/>
</dbReference>
<dbReference type="EMBL" id="QGDB01000019">
    <property type="protein sequence ID" value="PWL16241.1"/>
    <property type="molecule type" value="Genomic_DNA"/>
</dbReference>
<evidence type="ECO:0000313" key="5">
    <source>
        <dbReference type="EMBL" id="PWL16241.1"/>
    </source>
</evidence>
<protein>
    <recommendedName>
        <fullName evidence="7">MFS transporter</fullName>
    </recommendedName>
</protein>
<feature type="transmembrane region" description="Helical" evidence="4">
    <location>
        <begin position="109"/>
        <end position="131"/>
    </location>
</feature>
<dbReference type="Pfam" id="PF07690">
    <property type="entry name" value="MFS_1"/>
    <property type="match status" value="1"/>
</dbReference>
<comment type="caution">
    <text evidence="5">The sequence shown here is derived from an EMBL/GenBank/DDBJ whole genome shotgun (WGS) entry which is preliminary data.</text>
</comment>
<evidence type="ECO:0000256" key="4">
    <source>
        <dbReference type="SAM" id="Phobius"/>
    </source>
</evidence>
<feature type="transmembrane region" description="Helical" evidence="4">
    <location>
        <begin position="282"/>
        <end position="301"/>
    </location>
</feature>
<keyword evidence="3 4" id="KW-0472">Membrane</keyword>
<feature type="transmembrane region" description="Helical" evidence="4">
    <location>
        <begin position="143"/>
        <end position="162"/>
    </location>
</feature>
<dbReference type="GO" id="GO:0022857">
    <property type="term" value="F:transmembrane transporter activity"/>
    <property type="evidence" value="ECO:0007669"/>
    <property type="project" value="InterPro"/>
</dbReference>
<dbReference type="Gene3D" id="1.20.1250.20">
    <property type="entry name" value="MFS general substrate transporter like domains"/>
    <property type="match status" value="2"/>
</dbReference>
<organism evidence="5 6">
    <name type="scientific">Falsochrobactrum shanghaiense</name>
    <dbReference type="NCBI Taxonomy" id="2201899"/>
    <lineage>
        <taxon>Bacteria</taxon>
        <taxon>Pseudomonadati</taxon>
        <taxon>Pseudomonadota</taxon>
        <taxon>Alphaproteobacteria</taxon>
        <taxon>Hyphomicrobiales</taxon>
        <taxon>Brucellaceae</taxon>
        <taxon>Falsochrobactrum</taxon>
    </lineage>
</organism>
<feature type="transmembrane region" description="Helical" evidence="4">
    <location>
        <begin position="307"/>
        <end position="328"/>
    </location>
</feature>
<dbReference type="AlphaFoldDB" id="A0A316J4I2"/>
<evidence type="ECO:0000313" key="6">
    <source>
        <dbReference type="Proteomes" id="UP000245865"/>
    </source>
</evidence>
<dbReference type="Proteomes" id="UP000245865">
    <property type="component" value="Unassembled WGS sequence"/>
</dbReference>
<keyword evidence="6" id="KW-1185">Reference proteome</keyword>
<evidence type="ECO:0008006" key="7">
    <source>
        <dbReference type="Google" id="ProtNLM"/>
    </source>
</evidence>